<dbReference type="AlphaFoldDB" id="A0A5E7IK89"/>
<evidence type="ECO:0000313" key="2">
    <source>
        <dbReference type="Proteomes" id="UP000327111"/>
    </source>
</evidence>
<organism evidence="1 2">
    <name type="scientific">Pseudomonas fluorescens</name>
    <dbReference type="NCBI Taxonomy" id="294"/>
    <lineage>
        <taxon>Bacteria</taxon>
        <taxon>Pseudomonadati</taxon>
        <taxon>Pseudomonadota</taxon>
        <taxon>Gammaproteobacteria</taxon>
        <taxon>Pseudomonadales</taxon>
        <taxon>Pseudomonadaceae</taxon>
        <taxon>Pseudomonas</taxon>
    </lineage>
</organism>
<name>A0A5E7IK89_PSEFL</name>
<protein>
    <submittedName>
        <fullName evidence="1">Uncharacterized protein</fullName>
    </submittedName>
</protein>
<proteinExistence type="predicted"/>
<sequence>MAVARQEGDLFWRLIDIGECQAGFYQGILQQMNIFVAQPFSAKVLHFTSRLQRPMAEKKVYHSLLKSSSAKM</sequence>
<reference evidence="1 2" key="1">
    <citation type="submission" date="2019-09" db="EMBL/GenBank/DDBJ databases">
        <authorList>
            <person name="Chandra G."/>
            <person name="Truman W A."/>
        </authorList>
    </citation>
    <scope>NUCLEOTIDE SEQUENCE [LARGE SCALE GENOMIC DNA]</scope>
    <source>
        <strain evidence="1">PS854</strain>
    </source>
</reference>
<dbReference type="Proteomes" id="UP000327111">
    <property type="component" value="Unassembled WGS sequence"/>
</dbReference>
<evidence type="ECO:0000313" key="1">
    <source>
        <dbReference type="EMBL" id="VVO76406.1"/>
    </source>
</evidence>
<accession>A0A5E7IK89</accession>
<dbReference type="EMBL" id="CABVIF010000002">
    <property type="protein sequence ID" value="VVO76406.1"/>
    <property type="molecule type" value="Genomic_DNA"/>
</dbReference>
<gene>
    <name evidence="1" type="ORF">PS854_01568</name>
</gene>